<gene>
    <name evidence="1" type="ORF">HNR21_006247</name>
</gene>
<organism evidence="1 2">
    <name type="scientific">Thermomonospora cellulosilytica</name>
    <dbReference type="NCBI Taxonomy" id="1411118"/>
    <lineage>
        <taxon>Bacteria</taxon>
        <taxon>Bacillati</taxon>
        <taxon>Actinomycetota</taxon>
        <taxon>Actinomycetes</taxon>
        <taxon>Streptosporangiales</taxon>
        <taxon>Thermomonosporaceae</taxon>
        <taxon>Thermomonospora</taxon>
    </lineage>
</organism>
<evidence type="ECO:0008006" key="3">
    <source>
        <dbReference type="Google" id="ProtNLM"/>
    </source>
</evidence>
<comment type="caution">
    <text evidence="1">The sequence shown here is derived from an EMBL/GenBank/DDBJ whole genome shotgun (WGS) entry which is preliminary data.</text>
</comment>
<protein>
    <recommendedName>
        <fullName evidence="3">DUF4034 domain-containing protein</fullName>
    </recommendedName>
</protein>
<sequence length="318" mass="36374">MGLFRRRKQGAPALVADPCLYDPAAARLRTAMQTRNWPQVRDFLTQVADPDDRAFYVDVCADVPGVQDWIEEWIRAEPHSTLPLLIRGAHGVHWAWEARGAASASQTSEEQFREFFKRLKMAENCLDEVVERDPGDVVAWSYLVTSARGRQVDRDEAERRFRGVVDSCPWHRRTHEQMLQYVCRKWFGSHEEMFAFARDTVAKMPDGSVLGELIAVAHIEMWLDLPSGEDEEYMRRPEVMAEINAAADRSVRHPAYRPRPGWPPVHNTFAMAFCLGGDLGSAAQQFQLLGDRVTDWPWQYLRSDAAGVYQAWRAKVLG</sequence>
<evidence type="ECO:0000313" key="2">
    <source>
        <dbReference type="Proteomes" id="UP000539313"/>
    </source>
</evidence>
<dbReference type="AlphaFoldDB" id="A0A7W3RCI6"/>
<name>A0A7W3RCI6_9ACTN</name>
<proteinExistence type="predicted"/>
<dbReference type="EMBL" id="JACJII010000001">
    <property type="protein sequence ID" value="MBA9007365.1"/>
    <property type="molecule type" value="Genomic_DNA"/>
</dbReference>
<accession>A0A7W3RCI6</accession>
<dbReference type="Proteomes" id="UP000539313">
    <property type="component" value="Unassembled WGS sequence"/>
</dbReference>
<dbReference type="RefSeq" id="WP_182707965.1">
    <property type="nucleotide sequence ID" value="NZ_JACJII010000001.1"/>
</dbReference>
<keyword evidence="2" id="KW-1185">Reference proteome</keyword>
<reference evidence="1 2" key="1">
    <citation type="submission" date="2020-08" db="EMBL/GenBank/DDBJ databases">
        <title>Sequencing the genomes of 1000 actinobacteria strains.</title>
        <authorList>
            <person name="Klenk H.-P."/>
        </authorList>
    </citation>
    <scope>NUCLEOTIDE SEQUENCE [LARGE SCALE GENOMIC DNA]</scope>
    <source>
        <strain evidence="1 2">DSM 45823</strain>
    </source>
</reference>
<evidence type="ECO:0000313" key="1">
    <source>
        <dbReference type="EMBL" id="MBA9007365.1"/>
    </source>
</evidence>